<comment type="caution">
    <text evidence="3">Lacks conserved residue(s) required for the propagation of feature annotation.</text>
</comment>
<evidence type="ECO:0000313" key="7">
    <source>
        <dbReference type="Proteomes" id="UP001557470"/>
    </source>
</evidence>
<keyword evidence="7" id="KW-1185">Reference proteome</keyword>
<proteinExistence type="predicted"/>
<evidence type="ECO:0000256" key="2">
    <source>
        <dbReference type="ARBA" id="ARBA00022786"/>
    </source>
</evidence>
<keyword evidence="1" id="KW-0808">Transferase</keyword>
<accession>A0ABD0VVM5</accession>
<feature type="compositionally biased region" description="Polar residues" evidence="4">
    <location>
        <begin position="236"/>
        <end position="253"/>
    </location>
</feature>
<evidence type="ECO:0000256" key="4">
    <source>
        <dbReference type="SAM" id="MobiDB-lite"/>
    </source>
</evidence>
<reference evidence="6 7" key="1">
    <citation type="submission" date="2024-06" db="EMBL/GenBank/DDBJ databases">
        <authorList>
            <person name="Pan Q."/>
            <person name="Wen M."/>
            <person name="Jouanno E."/>
            <person name="Zahm M."/>
            <person name="Klopp C."/>
            <person name="Cabau C."/>
            <person name="Louis A."/>
            <person name="Berthelot C."/>
            <person name="Parey E."/>
            <person name="Roest Crollius H."/>
            <person name="Montfort J."/>
            <person name="Robinson-Rechavi M."/>
            <person name="Bouchez O."/>
            <person name="Lampietro C."/>
            <person name="Lopez Roques C."/>
            <person name="Donnadieu C."/>
            <person name="Postlethwait J."/>
            <person name="Bobe J."/>
            <person name="Verreycken H."/>
            <person name="Guiguen Y."/>
        </authorList>
    </citation>
    <scope>NUCLEOTIDE SEQUENCE [LARGE SCALE GENOMIC DNA]</scope>
    <source>
        <strain evidence="6">Up_M1</strain>
        <tissue evidence="6">Testis</tissue>
    </source>
</reference>
<protein>
    <recommendedName>
        <fullName evidence="5">HECT domain-containing protein</fullName>
    </recommendedName>
</protein>
<feature type="non-terminal residue" evidence="6">
    <location>
        <position position="577"/>
    </location>
</feature>
<evidence type="ECO:0000259" key="5">
    <source>
        <dbReference type="PROSITE" id="PS50237"/>
    </source>
</evidence>
<organism evidence="6 7">
    <name type="scientific">Umbra pygmaea</name>
    <name type="common">Eastern mudminnow</name>
    <dbReference type="NCBI Taxonomy" id="75934"/>
    <lineage>
        <taxon>Eukaryota</taxon>
        <taxon>Metazoa</taxon>
        <taxon>Chordata</taxon>
        <taxon>Craniata</taxon>
        <taxon>Vertebrata</taxon>
        <taxon>Euteleostomi</taxon>
        <taxon>Actinopterygii</taxon>
        <taxon>Neopterygii</taxon>
        <taxon>Teleostei</taxon>
        <taxon>Protacanthopterygii</taxon>
        <taxon>Esociformes</taxon>
        <taxon>Umbridae</taxon>
        <taxon>Umbra</taxon>
    </lineage>
</organism>
<evidence type="ECO:0000313" key="6">
    <source>
        <dbReference type="EMBL" id="KAL0961564.1"/>
    </source>
</evidence>
<dbReference type="InterPro" id="IPR035983">
    <property type="entry name" value="Hect_E3_ubiquitin_ligase"/>
</dbReference>
<keyword evidence="2 3" id="KW-0833">Ubl conjugation pathway</keyword>
<evidence type="ECO:0000256" key="1">
    <source>
        <dbReference type="ARBA" id="ARBA00022679"/>
    </source>
</evidence>
<feature type="region of interest" description="Disordered" evidence="4">
    <location>
        <begin position="228"/>
        <end position="261"/>
    </location>
</feature>
<feature type="region of interest" description="Disordered" evidence="4">
    <location>
        <begin position="346"/>
        <end position="373"/>
    </location>
</feature>
<dbReference type="EMBL" id="JAGEUA010000391">
    <property type="protein sequence ID" value="KAL0961564.1"/>
    <property type="molecule type" value="Genomic_DNA"/>
</dbReference>
<evidence type="ECO:0000256" key="3">
    <source>
        <dbReference type="PROSITE-ProRule" id="PRU00104"/>
    </source>
</evidence>
<dbReference type="Proteomes" id="UP001557470">
    <property type="component" value="Unassembled WGS sequence"/>
</dbReference>
<dbReference type="Gene3D" id="3.90.1750.10">
    <property type="entry name" value="Hect, E3 ligase catalytic domains"/>
    <property type="match status" value="1"/>
</dbReference>
<dbReference type="SUPFAM" id="SSF56204">
    <property type="entry name" value="Hect, E3 ligase catalytic domain"/>
    <property type="match status" value="1"/>
</dbReference>
<dbReference type="GO" id="GO:0016740">
    <property type="term" value="F:transferase activity"/>
    <property type="evidence" value="ECO:0007669"/>
    <property type="project" value="UniProtKB-KW"/>
</dbReference>
<dbReference type="AlphaFoldDB" id="A0ABD0VVM5"/>
<name>A0ABD0VVM5_UMBPY</name>
<comment type="caution">
    <text evidence="6">The sequence shown here is derived from an EMBL/GenBank/DDBJ whole genome shotgun (WGS) entry which is preliminary data.</text>
</comment>
<dbReference type="PROSITE" id="PS50237">
    <property type="entry name" value="HECT"/>
    <property type="match status" value="1"/>
</dbReference>
<feature type="domain" description="HECT" evidence="5">
    <location>
        <begin position="470"/>
        <end position="510"/>
    </location>
</feature>
<sequence>MVSSSYPISNGSMMEQDRLSQAAALLNSILASPNAVQNIAASTSVQSHVAAPHASVEGEITSVFRPGATVRPATFTAISALPEMRQSNRCRLRQNFGMWGAASSRKKRPTALEQYECFNKDIILLPSPSWVCVCKQTSKQFLHENGHILSAFEFRKSWDHPTVLQQIRDGFGSRIPEDVSLQIVMACGNKLVTPNLRDGQLFDGHMIHKVFKSKALYVRPSATILDYNSDSEDTSSKIQGPNTRAKSKNNQPKIQDMEDDHYNSDSCVEMSVTASSIPPPPNHLLPTDAVEYFKSYPHSSICSPSRHGTASCSVAAKNTIPPHVSPAPSICTVGLGSASCSVAATNSLPSSSTAPATSHYETPGSGTSSSVTVSTHPIRNITDEDNNSDYATYISLLTNLSDLSSDDEELNLAIMASIETQQAQATHCQEVSVTEILLELAEKITPHIRCKFNINRSAVLDGAFRGFKRTSYNPNATMNVKFSDDLGRNEESVDLGGPRREFLRLLVEALARSSMFEGSDVRQNLALDIAALRDDRYFLAGKAIAVSLVHGGPPPAFFSTTLFDCLVGGPYTARPVL</sequence>
<gene>
    <name evidence="6" type="ORF">UPYG_G00355260</name>
</gene>
<dbReference type="InterPro" id="IPR000569">
    <property type="entry name" value="HECT_dom"/>
</dbReference>